<comment type="caution">
    <text evidence="4">The sequence shown here is derived from an EMBL/GenBank/DDBJ whole genome shotgun (WGS) entry which is preliminary data.</text>
</comment>
<dbReference type="Gene3D" id="3.30.70.1070">
    <property type="entry name" value="Sporulation related repeat"/>
    <property type="match status" value="1"/>
</dbReference>
<feature type="region of interest" description="Disordered" evidence="1">
    <location>
        <begin position="1"/>
        <end position="20"/>
    </location>
</feature>
<evidence type="ECO:0000256" key="2">
    <source>
        <dbReference type="SAM" id="Phobius"/>
    </source>
</evidence>
<reference evidence="4 5" key="1">
    <citation type="journal article" date="2017" name="ISME J.">
        <title>Potential for microbial H2 and metal transformations associated with novel bacteria and archaea in deep terrestrial subsurface sediments.</title>
        <authorList>
            <person name="Hernsdorf A.W."/>
            <person name="Amano Y."/>
            <person name="Miyakawa K."/>
            <person name="Ise K."/>
            <person name="Suzuki Y."/>
            <person name="Anantharaman K."/>
            <person name="Probst A."/>
            <person name="Burstein D."/>
            <person name="Thomas B.C."/>
            <person name="Banfield J.F."/>
        </authorList>
    </citation>
    <scope>NUCLEOTIDE SEQUENCE [LARGE SCALE GENOMIC DNA]</scope>
    <source>
        <strain evidence="4">HGW-Wallbacteria-1</strain>
    </source>
</reference>
<dbReference type="Proteomes" id="UP000233256">
    <property type="component" value="Unassembled WGS sequence"/>
</dbReference>
<evidence type="ECO:0000256" key="1">
    <source>
        <dbReference type="SAM" id="MobiDB-lite"/>
    </source>
</evidence>
<organism evidence="4 5">
    <name type="scientific">Candidatus Wallbacteria bacterium HGW-Wallbacteria-1</name>
    <dbReference type="NCBI Taxonomy" id="2013854"/>
    <lineage>
        <taxon>Bacteria</taxon>
        <taxon>Candidatus Walliibacteriota</taxon>
    </lineage>
</organism>
<keyword evidence="2" id="KW-1133">Transmembrane helix</keyword>
<protein>
    <recommendedName>
        <fullName evidence="3">SPOR domain-containing protein</fullName>
    </recommendedName>
</protein>
<dbReference type="Pfam" id="PF05036">
    <property type="entry name" value="SPOR"/>
    <property type="match status" value="1"/>
</dbReference>
<dbReference type="InterPro" id="IPR007730">
    <property type="entry name" value="SPOR-like_dom"/>
</dbReference>
<accession>A0A2N1PV98</accession>
<feature type="transmembrane region" description="Helical" evidence="2">
    <location>
        <begin position="27"/>
        <end position="47"/>
    </location>
</feature>
<name>A0A2N1PV98_9BACT</name>
<evidence type="ECO:0000313" key="4">
    <source>
        <dbReference type="EMBL" id="PKK92222.1"/>
    </source>
</evidence>
<dbReference type="GO" id="GO:0042834">
    <property type="term" value="F:peptidoglycan binding"/>
    <property type="evidence" value="ECO:0007669"/>
    <property type="project" value="InterPro"/>
</dbReference>
<keyword evidence="2" id="KW-0472">Membrane</keyword>
<dbReference type="EMBL" id="PGXC01000001">
    <property type="protein sequence ID" value="PKK92222.1"/>
    <property type="molecule type" value="Genomic_DNA"/>
</dbReference>
<keyword evidence="2" id="KW-0812">Transmembrane</keyword>
<gene>
    <name evidence="4" type="ORF">CVV64_02080</name>
</gene>
<dbReference type="InterPro" id="IPR036680">
    <property type="entry name" value="SPOR-like_sf"/>
</dbReference>
<dbReference type="AlphaFoldDB" id="A0A2N1PV98"/>
<sequence length="410" mass="43478">MKMEEGRELEPRQTPEWGPGKDRSDKIIAILGWIIALMLVLYAGIYFGQIEKKSAKKSGKIPTTPASDAGSKSLQAAPACFIVVVTDFADESQALDFIARNLGFKFIRPRTKPGNKAVHEVEIGLFRNHAESIEVAEGYRTKGFGVYIEPFSAPEEAMGIAETPQSSAVQPSRSNSAISNAPIARVSEPSGAANDMKSTVSAPAQVVNRMNSTASEVRAQVGESDNSVSGSSLTKISSTRPVKVQNGAVSGTSVKVADSEVAKTAETAILPAISAENPDPPAFAVKQSTEAVKKPSAAAVAASGQDAVGSTESAGFKLKAKITDPAILADMFTIQVFSLSSRDSAMDQVKRFEKEGFAVYLTTTSGDPKFFRVRIGAFATRDEALRQAAGIREKYSDVPAALVIEGVLKK</sequence>
<dbReference type="PROSITE" id="PS51724">
    <property type="entry name" value="SPOR"/>
    <property type="match status" value="1"/>
</dbReference>
<feature type="domain" description="SPOR" evidence="3">
    <location>
        <begin position="326"/>
        <end position="405"/>
    </location>
</feature>
<proteinExistence type="predicted"/>
<dbReference type="SUPFAM" id="SSF110997">
    <property type="entry name" value="Sporulation related repeat"/>
    <property type="match status" value="1"/>
</dbReference>
<evidence type="ECO:0000259" key="3">
    <source>
        <dbReference type="PROSITE" id="PS51724"/>
    </source>
</evidence>
<evidence type="ECO:0000313" key="5">
    <source>
        <dbReference type="Proteomes" id="UP000233256"/>
    </source>
</evidence>